<protein>
    <recommendedName>
        <fullName evidence="3">Cobalamin adenosyltransferase</fullName>
    </recommendedName>
</protein>
<dbReference type="OrthoDB" id="306726at2"/>
<proteinExistence type="predicted"/>
<organism evidence="1 2">
    <name type="scientific">Clostridium tagluense</name>
    <dbReference type="NCBI Taxonomy" id="360422"/>
    <lineage>
        <taxon>Bacteria</taxon>
        <taxon>Bacillati</taxon>
        <taxon>Bacillota</taxon>
        <taxon>Clostridia</taxon>
        <taxon>Eubacteriales</taxon>
        <taxon>Clostridiaceae</taxon>
        <taxon>Clostridium</taxon>
    </lineage>
</organism>
<dbReference type="RefSeq" id="WP_124997671.1">
    <property type="nucleotide sequence ID" value="NZ_BHYK01000002.1"/>
</dbReference>
<dbReference type="AlphaFoldDB" id="A0A401UH78"/>
<keyword evidence="2" id="KW-1185">Reference proteome</keyword>
<dbReference type="Proteomes" id="UP000287872">
    <property type="component" value="Unassembled WGS sequence"/>
</dbReference>
<sequence length="228" mass="25881">MKFITESDLRDFNKIEPFTTYELEPGARLTPGARQFLSDHRINMYENDPFTKKSTVNVKEKQPPEVPEKKNNWKKKKLSSKMKSMEALFLLSEQELLSEDVFLAQRVINLGKQFTCIKNAAEGKGSAENLSSAECTGVNADKFSDDLDDCFEITEFHMQLAKGREIIILHRLRCNLREIEPVVLEVYEGSNEDNELCIEIIGKVNQIVNTLSQIICSVLGGGKCQKKS</sequence>
<evidence type="ECO:0008006" key="3">
    <source>
        <dbReference type="Google" id="ProtNLM"/>
    </source>
</evidence>
<evidence type="ECO:0000313" key="1">
    <source>
        <dbReference type="EMBL" id="GCD08832.1"/>
    </source>
</evidence>
<reference evidence="1 2" key="1">
    <citation type="submission" date="2018-11" db="EMBL/GenBank/DDBJ databases">
        <title>Genome sequencing and assembly of Clostridium tagluense strain A121.</title>
        <authorList>
            <person name="Murakami T."/>
            <person name="Segawa T."/>
            <person name="Shcherbakova V.A."/>
            <person name="Mori H."/>
            <person name="Yoshimura Y."/>
        </authorList>
    </citation>
    <scope>NUCLEOTIDE SEQUENCE [LARGE SCALE GENOMIC DNA]</scope>
    <source>
        <strain evidence="1 2">A121</strain>
    </source>
</reference>
<comment type="caution">
    <text evidence="1">The sequence shown here is derived from an EMBL/GenBank/DDBJ whole genome shotgun (WGS) entry which is preliminary data.</text>
</comment>
<name>A0A401UH78_9CLOT</name>
<gene>
    <name evidence="1" type="primary">eutT_2</name>
    <name evidence="1" type="ORF">Ctaglu_04550</name>
</gene>
<accession>A0A401UH78</accession>
<evidence type="ECO:0000313" key="2">
    <source>
        <dbReference type="Proteomes" id="UP000287872"/>
    </source>
</evidence>
<dbReference type="EMBL" id="BHYK01000002">
    <property type="protein sequence ID" value="GCD08832.1"/>
    <property type="molecule type" value="Genomic_DNA"/>
</dbReference>